<proteinExistence type="predicted"/>
<reference evidence="2" key="2">
    <citation type="submission" date="2020-05" db="EMBL/GenBank/DDBJ databases">
        <authorList>
            <person name="Kim H.-S."/>
            <person name="Proctor R.H."/>
            <person name="Brown D.W."/>
        </authorList>
    </citation>
    <scope>NUCLEOTIDE SEQUENCE</scope>
    <source>
        <strain evidence="2">NRRL 20472</strain>
    </source>
</reference>
<evidence type="ECO:0000313" key="2">
    <source>
        <dbReference type="EMBL" id="KAF4953815.1"/>
    </source>
</evidence>
<dbReference type="Proteomes" id="UP000622797">
    <property type="component" value="Unassembled WGS sequence"/>
</dbReference>
<evidence type="ECO:0000313" key="3">
    <source>
        <dbReference type="Proteomes" id="UP000622797"/>
    </source>
</evidence>
<dbReference type="OrthoDB" id="5104201at2759"/>
<dbReference type="EMBL" id="JABEXW010000833">
    <property type="protein sequence ID" value="KAF4953815.1"/>
    <property type="molecule type" value="Genomic_DNA"/>
</dbReference>
<accession>A0A8H4T9E4</accession>
<sequence>MSHPEIGGSDAPLAEFQWNFIKDEDDWLALLAKRKRNNEDGDEEEKEKKSESLLDSFAPSAPSVLVTGPAPAAALAVVKKKLAALRRPSGQKSPRRISMPGLWKRW</sequence>
<protein>
    <submittedName>
        <fullName evidence="2">Uncharacterized protein</fullName>
    </submittedName>
</protein>
<name>A0A8H4T9E4_9HYPO</name>
<dbReference type="AlphaFoldDB" id="A0A8H4T9E4"/>
<feature type="region of interest" description="Disordered" evidence="1">
    <location>
        <begin position="35"/>
        <end position="55"/>
    </location>
</feature>
<evidence type="ECO:0000256" key="1">
    <source>
        <dbReference type="SAM" id="MobiDB-lite"/>
    </source>
</evidence>
<comment type="caution">
    <text evidence="2">The sequence shown here is derived from an EMBL/GenBank/DDBJ whole genome shotgun (WGS) entry which is preliminary data.</text>
</comment>
<keyword evidence="3" id="KW-1185">Reference proteome</keyword>
<gene>
    <name evidence="2" type="ORF">FSARC_12299</name>
</gene>
<feature type="region of interest" description="Disordered" evidence="1">
    <location>
        <begin position="86"/>
        <end position="106"/>
    </location>
</feature>
<organism evidence="2 3">
    <name type="scientific">Fusarium sarcochroum</name>
    <dbReference type="NCBI Taxonomy" id="1208366"/>
    <lineage>
        <taxon>Eukaryota</taxon>
        <taxon>Fungi</taxon>
        <taxon>Dikarya</taxon>
        <taxon>Ascomycota</taxon>
        <taxon>Pezizomycotina</taxon>
        <taxon>Sordariomycetes</taxon>
        <taxon>Hypocreomycetidae</taxon>
        <taxon>Hypocreales</taxon>
        <taxon>Nectriaceae</taxon>
        <taxon>Fusarium</taxon>
        <taxon>Fusarium lateritium species complex</taxon>
    </lineage>
</organism>
<reference evidence="2" key="1">
    <citation type="journal article" date="2020" name="BMC Genomics">
        <title>Correction to: Identification and distribution of gene clusters required for synthesis of sphingolipid metabolism inhibitors in diverse species of the filamentous fungus Fusarium.</title>
        <authorList>
            <person name="Kim H.S."/>
            <person name="Lohmar J.M."/>
            <person name="Busman M."/>
            <person name="Brown D.W."/>
            <person name="Naumann T.A."/>
            <person name="Divon H.H."/>
            <person name="Lysoe E."/>
            <person name="Uhlig S."/>
            <person name="Proctor R.H."/>
        </authorList>
    </citation>
    <scope>NUCLEOTIDE SEQUENCE</scope>
    <source>
        <strain evidence="2">NRRL 20472</strain>
    </source>
</reference>